<comment type="catalytic activity">
    <reaction evidence="1">
        <text>Hydrolyzes the link between N-acetylmuramoyl residues and L-amino acid residues in certain cell-wall glycopeptides.</text>
        <dbReference type="EC" id="3.5.1.28"/>
    </reaction>
</comment>
<dbReference type="PANTHER" id="PTHR30417">
    <property type="entry name" value="N-ACETYLMURAMOYL-L-ALANINE AMIDASE AMID"/>
    <property type="match status" value="1"/>
</dbReference>
<dbReference type="InterPro" id="IPR051206">
    <property type="entry name" value="NAMLAA_amidase_2"/>
</dbReference>
<dbReference type="GO" id="GO:0071555">
    <property type="term" value="P:cell wall organization"/>
    <property type="evidence" value="ECO:0007669"/>
    <property type="project" value="UniProtKB-KW"/>
</dbReference>
<dbReference type="InterPro" id="IPR036505">
    <property type="entry name" value="Amidase/PGRP_sf"/>
</dbReference>
<dbReference type="PANTHER" id="PTHR30417:SF12">
    <property type="entry name" value="N-ACETYLMURAMOYL-L-ALANINE AMIDASE"/>
    <property type="match status" value="1"/>
</dbReference>
<dbReference type="GO" id="GO:0009254">
    <property type="term" value="P:peptidoglycan turnover"/>
    <property type="evidence" value="ECO:0007669"/>
    <property type="project" value="TreeGrafter"/>
</dbReference>
<comment type="similarity">
    <text evidence="2">Belongs to the N-acetylmuramoyl-L-alanine amidase 2 family.</text>
</comment>
<dbReference type="GO" id="GO:0019867">
    <property type="term" value="C:outer membrane"/>
    <property type="evidence" value="ECO:0007669"/>
    <property type="project" value="TreeGrafter"/>
</dbReference>
<dbReference type="CDD" id="cd06583">
    <property type="entry name" value="PGRP"/>
    <property type="match status" value="1"/>
</dbReference>
<sequence length="274" mass="30650">MNINFNTYRSLRRPDKGYNDRIRFLVMHYTAANFSASVNSLTGGAASAHYLVPDPTDRSYINAGFKDQQIFNLVDEKDRAWHAGTSTWGNRTNLNDSAIGIEIVNQATDIQGVFTFPPFNDRQIEAVKALSLDILQRYSDISPTHVVGHADIAVGRKSDPGAAFPWKTLFDAGVGAWYDEEMKSAYMEQFTTAPLTQADMLIRFKKYGYDTSGAATDSAVYKKLVRAFQLHFRQSHYDGELDIETSAILAALVKKYFNYPAENPTTTQNTSSVI</sequence>
<dbReference type="EC" id="3.5.1.28" evidence="3"/>
<proteinExistence type="inferred from homology"/>
<dbReference type="InterPro" id="IPR036366">
    <property type="entry name" value="PGBDSf"/>
</dbReference>
<evidence type="ECO:0000259" key="6">
    <source>
        <dbReference type="SMART" id="SM00644"/>
    </source>
</evidence>
<evidence type="ECO:0000313" key="7">
    <source>
        <dbReference type="EMBL" id="AWK15448.1"/>
    </source>
</evidence>
<dbReference type="InterPro" id="IPR002502">
    <property type="entry name" value="Amidase_domain"/>
</dbReference>
<feature type="domain" description="N-acetylmuramoyl-L-alanine amidase" evidence="6">
    <location>
        <begin position="11"/>
        <end position="161"/>
    </location>
</feature>
<dbReference type="Pfam" id="PF01510">
    <property type="entry name" value="Amidase_2"/>
    <property type="match status" value="1"/>
</dbReference>
<evidence type="ECO:0000256" key="4">
    <source>
        <dbReference type="ARBA" id="ARBA00022801"/>
    </source>
</evidence>
<dbReference type="EMBL" id="CP021659">
    <property type="protein sequence ID" value="AWK15448.1"/>
    <property type="molecule type" value="Genomic_DNA"/>
</dbReference>
<dbReference type="KEGG" id="fsm:CCS41_12500"/>
<dbReference type="SUPFAM" id="SSF47090">
    <property type="entry name" value="PGBD-like"/>
    <property type="match status" value="1"/>
</dbReference>
<keyword evidence="5" id="KW-0961">Cell wall biogenesis/degradation</keyword>
<dbReference type="GO" id="GO:0008745">
    <property type="term" value="F:N-acetylmuramoyl-L-alanine amidase activity"/>
    <property type="evidence" value="ECO:0007669"/>
    <property type="project" value="UniProtKB-EC"/>
</dbReference>
<keyword evidence="4" id="KW-0378">Hydrolase</keyword>
<evidence type="ECO:0000256" key="1">
    <source>
        <dbReference type="ARBA" id="ARBA00001561"/>
    </source>
</evidence>
<accession>A0A2U8I8N8</accession>
<gene>
    <name evidence="7" type="ORF">CCS41_12500</name>
</gene>
<organism evidence="7 8">
    <name type="scientific">Candidatus Fukatsuia symbiotica</name>
    <dbReference type="NCBI Taxonomy" id="1878942"/>
    <lineage>
        <taxon>Bacteria</taxon>
        <taxon>Pseudomonadati</taxon>
        <taxon>Pseudomonadota</taxon>
        <taxon>Gammaproteobacteria</taxon>
        <taxon>Enterobacterales</taxon>
        <taxon>Yersiniaceae</taxon>
        <taxon>Candidatus Fukatsuia</taxon>
    </lineage>
</organism>
<dbReference type="AlphaFoldDB" id="A0A2U8I8N8"/>
<dbReference type="InterPro" id="IPR036365">
    <property type="entry name" value="PGBD-like_sf"/>
</dbReference>
<evidence type="ECO:0000256" key="3">
    <source>
        <dbReference type="ARBA" id="ARBA00011901"/>
    </source>
</evidence>
<protein>
    <recommendedName>
        <fullName evidence="3">N-acetylmuramoyl-L-alanine amidase</fullName>
        <ecNumber evidence="3">3.5.1.28</ecNumber>
    </recommendedName>
</protein>
<evidence type="ECO:0000256" key="2">
    <source>
        <dbReference type="ARBA" id="ARBA00007553"/>
    </source>
</evidence>
<dbReference type="Gene3D" id="1.10.101.10">
    <property type="entry name" value="PGBD-like superfamily/PGBD"/>
    <property type="match status" value="1"/>
</dbReference>
<dbReference type="RefSeq" id="WP_119797774.1">
    <property type="nucleotide sequence ID" value="NZ_CP021659.1"/>
</dbReference>
<dbReference type="SMART" id="SM00644">
    <property type="entry name" value="Ami_2"/>
    <property type="match status" value="1"/>
</dbReference>
<dbReference type="FunFam" id="3.40.80.10:FF:000003">
    <property type="entry name" value="N-acetylmuramoyl-L-alanine amidase"/>
    <property type="match status" value="1"/>
</dbReference>
<dbReference type="SUPFAM" id="SSF55846">
    <property type="entry name" value="N-acetylmuramoyl-L-alanine amidase-like"/>
    <property type="match status" value="1"/>
</dbReference>
<evidence type="ECO:0000313" key="8">
    <source>
        <dbReference type="Proteomes" id="UP000261875"/>
    </source>
</evidence>
<dbReference type="Gene3D" id="3.40.80.10">
    <property type="entry name" value="Peptidoglycan recognition protein-like"/>
    <property type="match status" value="1"/>
</dbReference>
<dbReference type="OrthoDB" id="9794842at2"/>
<name>A0A2U8I8N8_9GAMM</name>
<evidence type="ECO:0000256" key="5">
    <source>
        <dbReference type="ARBA" id="ARBA00023316"/>
    </source>
</evidence>
<reference evidence="7 8" key="1">
    <citation type="submission" date="2017-05" db="EMBL/GenBank/DDBJ databases">
        <title>Genome sequence of Candidatus Fukatsuia symbiotica and Candidatus Hamiltonella defensa from Acyrthosiphon pisum strain 5D.</title>
        <authorList>
            <person name="Patel V.A."/>
            <person name="Chevignon G."/>
            <person name="Russell J.A."/>
            <person name="Oliver K.M."/>
        </authorList>
    </citation>
    <scope>NUCLEOTIDE SEQUENCE [LARGE SCALE GENOMIC DNA]</scope>
    <source>
        <strain evidence="7 8">5D</strain>
    </source>
</reference>
<dbReference type="GO" id="GO:0009253">
    <property type="term" value="P:peptidoglycan catabolic process"/>
    <property type="evidence" value="ECO:0007669"/>
    <property type="project" value="InterPro"/>
</dbReference>
<dbReference type="Proteomes" id="UP000261875">
    <property type="component" value="Chromosome"/>
</dbReference>
<keyword evidence="8" id="KW-1185">Reference proteome</keyword>